<organism evidence="10 11">
    <name type="scientific">Fusarium pseudoanthophilum</name>
    <dbReference type="NCBI Taxonomy" id="48495"/>
    <lineage>
        <taxon>Eukaryota</taxon>
        <taxon>Fungi</taxon>
        <taxon>Dikarya</taxon>
        <taxon>Ascomycota</taxon>
        <taxon>Pezizomycotina</taxon>
        <taxon>Sordariomycetes</taxon>
        <taxon>Hypocreomycetidae</taxon>
        <taxon>Hypocreales</taxon>
        <taxon>Nectriaceae</taxon>
        <taxon>Fusarium</taxon>
        <taxon>Fusarium fujikuroi species complex</taxon>
    </lineage>
</organism>
<dbReference type="FunFam" id="1.10.10.1590:FF:000001">
    <property type="entry name" value="NADH-quinone oxidoreductase subunit E"/>
    <property type="match status" value="1"/>
</dbReference>
<dbReference type="GO" id="GO:0006120">
    <property type="term" value="P:mitochondrial electron transport, NADH to ubiquinone"/>
    <property type="evidence" value="ECO:0007669"/>
    <property type="project" value="UniProtKB-ARBA"/>
</dbReference>
<evidence type="ECO:0000256" key="2">
    <source>
        <dbReference type="ARBA" id="ARBA00022714"/>
    </source>
</evidence>
<dbReference type="Gene3D" id="3.40.30.10">
    <property type="entry name" value="Glutaredoxin"/>
    <property type="match status" value="1"/>
</dbReference>
<evidence type="ECO:0000256" key="4">
    <source>
        <dbReference type="ARBA" id="ARBA00022967"/>
    </source>
</evidence>
<evidence type="ECO:0000313" key="11">
    <source>
        <dbReference type="Proteomes" id="UP000544095"/>
    </source>
</evidence>
<gene>
    <name evidence="10" type="ORF">FPANT_10707</name>
</gene>
<feature type="compositionally biased region" description="Polar residues" evidence="9">
    <location>
        <begin position="325"/>
        <end position="334"/>
    </location>
</feature>
<keyword evidence="5" id="KW-0408">Iron</keyword>
<dbReference type="NCBIfam" id="NF005725">
    <property type="entry name" value="PRK07539.1-5"/>
    <property type="match status" value="1"/>
</dbReference>
<keyword evidence="3" id="KW-0479">Metal-binding</keyword>
<proteinExistence type="inferred from homology"/>
<evidence type="ECO:0000256" key="7">
    <source>
        <dbReference type="ARBA" id="ARBA00023027"/>
    </source>
</evidence>
<keyword evidence="2" id="KW-0001">2Fe-2S</keyword>
<evidence type="ECO:0000256" key="8">
    <source>
        <dbReference type="ARBA" id="ARBA00034078"/>
    </source>
</evidence>
<keyword evidence="10" id="KW-0830">Ubiquinone</keyword>
<dbReference type="GO" id="GO:0016491">
    <property type="term" value="F:oxidoreductase activity"/>
    <property type="evidence" value="ECO:0007669"/>
    <property type="project" value="InterPro"/>
</dbReference>
<dbReference type="CDD" id="cd03064">
    <property type="entry name" value="TRX_Fd_NuoE"/>
    <property type="match status" value="1"/>
</dbReference>
<evidence type="ECO:0000256" key="6">
    <source>
        <dbReference type="ARBA" id="ARBA00023014"/>
    </source>
</evidence>
<keyword evidence="7" id="KW-0520">NAD</keyword>
<comment type="cofactor">
    <cofactor evidence="8">
        <name>[2Fe-2S] cluster</name>
        <dbReference type="ChEBI" id="CHEBI:190135"/>
    </cofactor>
</comment>
<dbReference type="GO" id="GO:0046872">
    <property type="term" value="F:metal ion binding"/>
    <property type="evidence" value="ECO:0007669"/>
    <property type="project" value="UniProtKB-KW"/>
</dbReference>
<dbReference type="PANTHER" id="PTHR10371:SF3">
    <property type="entry name" value="NADH DEHYDROGENASE [UBIQUINONE] FLAVOPROTEIN 2, MITOCHONDRIAL"/>
    <property type="match status" value="1"/>
</dbReference>
<evidence type="ECO:0000256" key="5">
    <source>
        <dbReference type="ARBA" id="ARBA00023004"/>
    </source>
</evidence>
<dbReference type="GO" id="GO:0098796">
    <property type="term" value="C:membrane protein complex"/>
    <property type="evidence" value="ECO:0007669"/>
    <property type="project" value="UniProtKB-ARBA"/>
</dbReference>
<dbReference type="InterPro" id="IPR042128">
    <property type="entry name" value="NuoE_dom"/>
</dbReference>
<keyword evidence="6" id="KW-0411">Iron-sulfur</keyword>
<evidence type="ECO:0000313" key="10">
    <source>
        <dbReference type="EMBL" id="KAF5576903.1"/>
    </source>
</evidence>
<feature type="region of interest" description="Disordered" evidence="9">
    <location>
        <begin position="1"/>
        <end position="40"/>
    </location>
</feature>
<evidence type="ECO:0000256" key="9">
    <source>
        <dbReference type="SAM" id="MobiDB-lite"/>
    </source>
</evidence>
<dbReference type="NCBIfam" id="TIGR01958">
    <property type="entry name" value="nuoE_fam"/>
    <property type="match status" value="1"/>
</dbReference>
<dbReference type="InterPro" id="IPR002023">
    <property type="entry name" value="NuoE-like"/>
</dbReference>
<dbReference type="FunFam" id="3.40.30.10:FF:000022">
    <property type="entry name" value="NADH dehydrogenase flavoprotein 2, mitochondrial"/>
    <property type="match status" value="1"/>
</dbReference>
<protein>
    <submittedName>
        <fullName evidence="10">NADH-ubiquinone oxidoreductase 24 kDa subunit mitochondrial</fullName>
    </submittedName>
</protein>
<dbReference type="PANTHER" id="PTHR10371">
    <property type="entry name" value="NADH DEHYDROGENASE UBIQUINONE FLAVOPROTEIN 2, MITOCHONDRIAL"/>
    <property type="match status" value="1"/>
</dbReference>
<dbReference type="Gene3D" id="1.10.10.1590">
    <property type="entry name" value="NADH-quinone oxidoreductase subunit E"/>
    <property type="match status" value="1"/>
</dbReference>
<comment type="similarity">
    <text evidence="1">Belongs to the complex I 24 kDa subunit family.</text>
</comment>
<accession>A0A8H5KQD0</accession>
<dbReference type="EMBL" id="JAAOAR010000617">
    <property type="protein sequence ID" value="KAF5576903.1"/>
    <property type="molecule type" value="Genomic_DNA"/>
</dbReference>
<name>A0A8H5KQD0_9HYPO</name>
<dbReference type="Proteomes" id="UP000544095">
    <property type="component" value="Unassembled WGS sequence"/>
</dbReference>
<keyword evidence="11" id="KW-1185">Reference proteome</keyword>
<dbReference type="GO" id="GO:0051537">
    <property type="term" value="F:2 iron, 2 sulfur cluster binding"/>
    <property type="evidence" value="ECO:0007669"/>
    <property type="project" value="UniProtKB-KW"/>
</dbReference>
<dbReference type="PROSITE" id="PS01099">
    <property type="entry name" value="COMPLEX1_24K"/>
    <property type="match status" value="1"/>
</dbReference>
<evidence type="ECO:0000256" key="3">
    <source>
        <dbReference type="ARBA" id="ARBA00022723"/>
    </source>
</evidence>
<feature type="region of interest" description="Disordered" evidence="9">
    <location>
        <begin position="305"/>
        <end position="347"/>
    </location>
</feature>
<evidence type="ECO:0000256" key="1">
    <source>
        <dbReference type="ARBA" id="ARBA00010643"/>
    </source>
</evidence>
<reference evidence="10 11" key="1">
    <citation type="submission" date="2020-05" db="EMBL/GenBank/DDBJ databases">
        <title>Identification and distribution of gene clusters putatively required for synthesis of sphingolipid metabolism inhibitors in phylogenetically diverse species of the filamentous fungus Fusarium.</title>
        <authorList>
            <person name="Kim H.-S."/>
            <person name="Busman M."/>
            <person name="Brown D.W."/>
            <person name="Divon H."/>
            <person name="Uhlig S."/>
            <person name="Proctor R.H."/>
        </authorList>
    </citation>
    <scope>NUCLEOTIDE SEQUENCE [LARGE SCALE GENOMIC DNA]</scope>
    <source>
        <strain evidence="10 11">NRRL 25211</strain>
    </source>
</reference>
<keyword evidence="4" id="KW-1278">Translocase</keyword>
<sequence length="347" mass="37919">MEVHLPPLTPQDGRYVPRHRPTPGRLNLGPNTPISDVDFASSSNSNCNAHYDGDILTRSGTDDLGSPPAFATTPAPLAQKSITRLFTMASKLTPLIRSAIRPVCRAARPQSRAAFSLTASRRSDTLMVHRNTEDNNPDIPFKFNEKNQTVIAEILKRYPPQYKKAAVMALLDLGQRQHGFTSISVMNEVARLLEMPPMRVYEVASFYTMYNRTPVGKYFVQICTTTPCQLGGCGSDVIVKAIKEELGIEQGQTTADGLFTILEVECLGACVNAPMIQINDDYYEDLTPASVKDLLKSLRAQATASDPSTVNVPKPGPLSSRDTCENSAGQTSLNAEPWGTETTRADL</sequence>
<dbReference type="InterPro" id="IPR041921">
    <property type="entry name" value="NuoE_N"/>
</dbReference>
<dbReference type="GO" id="GO:0008137">
    <property type="term" value="F:NADH dehydrogenase (ubiquinone) activity"/>
    <property type="evidence" value="ECO:0007669"/>
    <property type="project" value="UniProtKB-ARBA"/>
</dbReference>
<comment type="caution">
    <text evidence="10">The sequence shown here is derived from an EMBL/GenBank/DDBJ whole genome shotgun (WGS) entry which is preliminary data.</text>
</comment>
<dbReference type="AlphaFoldDB" id="A0A8H5KQD0"/>
<dbReference type="GO" id="GO:1902494">
    <property type="term" value="C:catalytic complex"/>
    <property type="evidence" value="ECO:0007669"/>
    <property type="project" value="UniProtKB-ARBA"/>
</dbReference>
<feature type="compositionally biased region" description="Polar residues" evidence="9">
    <location>
        <begin position="29"/>
        <end position="40"/>
    </location>
</feature>
<dbReference type="SUPFAM" id="SSF52833">
    <property type="entry name" value="Thioredoxin-like"/>
    <property type="match status" value="1"/>
</dbReference>
<dbReference type="Pfam" id="PF01257">
    <property type="entry name" value="2Fe-2S_thioredx"/>
    <property type="match status" value="1"/>
</dbReference>
<dbReference type="InterPro" id="IPR036249">
    <property type="entry name" value="Thioredoxin-like_sf"/>
</dbReference>
<dbReference type="GO" id="GO:0005743">
    <property type="term" value="C:mitochondrial inner membrane"/>
    <property type="evidence" value="ECO:0007669"/>
    <property type="project" value="UniProtKB-ARBA"/>
</dbReference>